<sequence length="484" mass="54339">MSVDMSPQANDAFLRELPWKPQPLRRYDQPLPYPVDRLPPIIREAVEQVADYVQAPMAMVAGCALSAVSAAVQTQFSVRRDARLHGPASLFFLTIAESGERKSSVDKFFMQPLHDWEAHQWREQKRWERMHRDAMEAWEESGREGEKPDDVPVVPRMLRGDDTAEALLGHLDKYPIAAVISAEAGVIFGSHSMKAENAQRNMGLLNQIWDGGPIREARVGRGETVIESVRGTMGLMLQPDVLAKFTEKTDGLARGIGFFARFLMCHPETTQGMRLYKEPPPMPELQAFQVRIAQLLLLPAGFDDLGRLIGHCAGFDKAAQDTWIRFHNEVEELIGGDREYSTIRDVASKAAENAARLACCLHVFATYGDGLTPINRSAIDSACALMRWYLDEAVRFSSSTDVTDEVRNAEKLEQWLCRRVREKPRDPITVNMVRQKGPGALRGGKRIDDALDLLSDLGRVRVKTYPGGKSRYITVAPQVVREWS</sequence>
<evidence type="ECO:0000313" key="1">
    <source>
        <dbReference type="EMBL" id="MBB3927534.1"/>
    </source>
</evidence>
<keyword evidence="1" id="KW-0347">Helicase</keyword>
<dbReference type="AlphaFoldDB" id="A0A7W6BTF1"/>
<proteinExistence type="predicted"/>
<keyword evidence="1" id="KW-0067">ATP-binding</keyword>
<gene>
    <name evidence="1" type="ORF">GGR43_003265</name>
</gene>
<evidence type="ECO:0000313" key="2">
    <source>
        <dbReference type="Proteomes" id="UP000571950"/>
    </source>
</evidence>
<dbReference type="Pfam" id="PF13148">
    <property type="entry name" value="DUF3987"/>
    <property type="match status" value="1"/>
</dbReference>
<dbReference type="EMBL" id="JACIDT010000012">
    <property type="protein sequence ID" value="MBB3927534.1"/>
    <property type="molecule type" value="Genomic_DNA"/>
</dbReference>
<accession>A0A7W6BTF1</accession>
<organism evidence="1 2">
    <name type="scientific">Sphingobium jiangsuense</name>
    <dbReference type="NCBI Taxonomy" id="870476"/>
    <lineage>
        <taxon>Bacteria</taxon>
        <taxon>Pseudomonadati</taxon>
        <taxon>Pseudomonadota</taxon>
        <taxon>Alphaproteobacteria</taxon>
        <taxon>Sphingomonadales</taxon>
        <taxon>Sphingomonadaceae</taxon>
        <taxon>Sphingobium</taxon>
    </lineage>
</organism>
<name>A0A7W6BTF1_9SPHN</name>
<dbReference type="InterPro" id="IPR025048">
    <property type="entry name" value="DUF3987"/>
</dbReference>
<keyword evidence="1" id="KW-0547">Nucleotide-binding</keyword>
<protein>
    <submittedName>
        <fullName evidence="1">Putative DNA primase/helicase</fullName>
    </submittedName>
</protein>
<comment type="caution">
    <text evidence="1">The sequence shown here is derived from an EMBL/GenBank/DDBJ whole genome shotgun (WGS) entry which is preliminary data.</text>
</comment>
<dbReference type="Proteomes" id="UP000571950">
    <property type="component" value="Unassembled WGS sequence"/>
</dbReference>
<dbReference type="GO" id="GO:0004386">
    <property type="term" value="F:helicase activity"/>
    <property type="evidence" value="ECO:0007669"/>
    <property type="project" value="UniProtKB-KW"/>
</dbReference>
<dbReference type="RefSeq" id="WP_188073025.1">
    <property type="nucleotide sequence ID" value="NZ_BSPS01000061.1"/>
</dbReference>
<keyword evidence="2" id="KW-1185">Reference proteome</keyword>
<keyword evidence="1" id="KW-0378">Hydrolase</keyword>
<reference evidence="1 2" key="1">
    <citation type="submission" date="2020-08" db="EMBL/GenBank/DDBJ databases">
        <title>Genomic Encyclopedia of Type Strains, Phase IV (KMG-IV): sequencing the most valuable type-strain genomes for metagenomic binning, comparative biology and taxonomic classification.</title>
        <authorList>
            <person name="Goeker M."/>
        </authorList>
    </citation>
    <scope>NUCLEOTIDE SEQUENCE [LARGE SCALE GENOMIC DNA]</scope>
    <source>
        <strain evidence="1 2">DSM 26189</strain>
    </source>
</reference>